<sequence length="394" mass="42127">MISYAVIGLLSSLCVSCAGATNLSAAAGVLQMAPCSAVNRSTAPCISSNNCSGRQATESCQLVLSVPPQDVEKTALEGDVIGGGASNFEVWMMGCLSVGIISLSGITGAVLWPLLKSPYYPHLMTALIGLAVGSLSSTALFQLIPEAFQIPEYDTSLTYLNTALAGWFSIWVIYFIEGVSKIVFRKPSEEETKKRVVSVEWNGTDESLQLKGQNDYVAKCHDALVDKHKTKVSAVAWMIIFGDGIHNFIDGVTIGAGYSQSIGTGIGLSLAIACEEFPHELGDFAILLQSGMSLKKAMCYNFLSACTAFLGLILGILLGQLEGAHYIFAFAGSLFLYISLGHLIPELKGDIKKSLTESRSRATLFFVLQNIGILTGSCIMYTITKHNEAIANLF</sequence>
<dbReference type="PANTHER" id="PTHR12191:SF37">
    <property type="entry name" value="ZINC TRANSPORTER FOI"/>
    <property type="match status" value="1"/>
</dbReference>
<evidence type="ECO:0000256" key="4">
    <source>
        <dbReference type="ARBA" id="ARBA00022989"/>
    </source>
</evidence>
<organism evidence="8 9">
    <name type="scientific">Nesidiocoris tenuis</name>
    <dbReference type="NCBI Taxonomy" id="355587"/>
    <lineage>
        <taxon>Eukaryota</taxon>
        <taxon>Metazoa</taxon>
        <taxon>Ecdysozoa</taxon>
        <taxon>Arthropoda</taxon>
        <taxon>Hexapoda</taxon>
        <taxon>Insecta</taxon>
        <taxon>Pterygota</taxon>
        <taxon>Neoptera</taxon>
        <taxon>Paraneoptera</taxon>
        <taxon>Hemiptera</taxon>
        <taxon>Heteroptera</taxon>
        <taxon>Panheteroptera</taxon>
        <taxon>Cimicomorpha</taxon>
        <taxon>Miridae</taxon>
        <taxon>Dicyphina</taxon>
        <taxon>Nesidiocoris</taxon>
    </lineage>
</organism>
<gene>
    <name evidence="8" type="ORF">NTJ_13956</name>
</gene>
<keyword evidence="3 6" id="KW-0812">Transmembrane</keyword>
<reference evidence="8 9" key="1">
    <citation type="submission" date="2023-09" db="EMBL/GenBank/DDBJ databases">
        <title>Nesidiocoris tenuis whole genome shotgun sequence.</title>
        <authorList>
            <person name="Shibata T."/>
            <person name="Shimoda M."/>
            <person name="Kobayashi T."/>
            <person name="Uehara T."/>
        </authorList>
    </citation>
    <scope>NUCLEOTIDE SEQUENCE [LARGE SCALE GENOMIC DNA]</scope>
    <source>
        <strain evidence="8 9">Japan</strain>
    </source>
</reference>
<feature type="chain" id="PRO_5047357008" evidence="7">
    <location>
        <begin position="21"/>
        <end position="394"/>
    </location>
</feature>
<evidence type="ECO:0000313" key="9">
    <source>
        <dbReference type="Proteomes" id="UP001307889"/>
    </source>
</evidence>
<keyword evidence="7" id="KW-0732">Signal</keyword>
<evidence type="ECO:0000256" key="2">
    <source>
        <dbReference type="ARBA" id="ARBA00006939"/>
    </source>
</evidence>
<keyword evidence="9" id="KW-1185">Reference proteome</keyword>
<keyword evidence="5 6" id="KW-0472">Membrane</keyword>
<comment type="subcellular location">
    <subcellularLocation>
        <location evidence="1">Membrane</location>
        <topology evidence="1">Multi-pass membrane protein</topology>
    </subcellularLocation>
</comment>
<comment type="similarity">
    <text evidence="2">Belongs to the ZIP transporter (TC 2.A.5) family.</text>
</comment>
<dbReference type="InterPro" id="IPR050799">
    <property type="entry name" value="ZIP_Transporter"/>
</dbReference>
<evidence type="ECO:0000256" key="5">
    <source>
        <dbReference type="ARBA" id="ARBA00023136"/>
    </source>
</evidence>
<feature type="transmembrane region" description="Helical" evidence="6">
    <location>
        <begin position="90"/>
        <end position="112"/>
    </location>
</feature>
<evidence type="ECO:0000256" key="1">
    <source>
        <dbReference type="ARBA" id="ARBA00004141"/>
    </source>
</evidence>
<keyword evidence="4 6" id="KW-1133">Transmembrane helix</keyword>
<dbReference type="EMBL" id="AP028920">
    <property type="protein sequence ID" value="BET01140.1"/>
    <property type="molecule type" value="Genomic_DNA"/>
</dbReference>
<proteinExistence type="inferred from homology"/>
<name>A0ABN7B9R9_9HEMI</name>
<dbReference type="Pfam" id="PF02535">
    <property type="entry name" value="Zip"/>
    <property type="match status" value="1"/>
</dbReference>
<evidence type="ECO:0000256" key="7">
    <source>
        <dbReference type="SAM" id="SignalP"/>
    </source>
</evidence>
<accession>A0ABN7B9R9</accession>
<feature type="transmembrane region" description="Helical" evidence="6">
    <location>
        <begin position="164"/>
        <end position="184"/>
    </location>
</feature>
<protein>
    <submittedName>
        <fullName evidence="8">ZIP Zinc transporter</fullName>
    </submittedName>
</protein>
<dbReference type="PANTHER" id="PTHR12191">
    <property type="entry name" value="SOLUTE CARRIER FAMILY 39"/>
    <property type="match status" value="1"/>
</dbReference>
<feature type="signal peptide" evidence="7">
    <location>
        <begin position="1"/>
        <end position="20"/>
    </location>
</feature>
<dbReference type="InterPro" id="IPR003689">
    <property type="entry name" value="ZIP"/>
</dbReference>
<evidence type="ECO:0000313" key="8">
    <source>
        <dbReference type="EMBL" id="BET01140.1"/>
    </source>
</evidence>
<evidence type="ECO:0000256" key="6">
    <source>
        <dbReference type="SAM" id="Phobius"/>
    </source>
</evidence>
<feature type="transmembrane region" description="Helical" evidence="6">
    <location>
        <begin position="298"/>
        <end position="318"/>
    </location>
</feature>
<evidence type="ECO:0000256" key="3">
    <source>
        <dbReference type="ARBA" id="ARBA00022692"/>
    </source>
</evidence>
<feature type="transmembrane region" description="Helical" evidence="6">
    <location>
        <begin position="324"/>
        <end position="344"/>
    </location>
</feature>
<feature type="transmembrane region" description="Helical" evidence="6">
    <location>
        <begin position="364"/>
        <end position="384"/>
    </location>
</feature>
<feature type="transmembrane region" description="Helical" evidence="6">
    <location>
        <begin position="124"/>
        <end position="144"/>
    </location>
</feature>
<dbReference type="Proteomes" id="UP001307889">
    <property type="component" value="Chromosome 12"/>
</dbReference>